<proteinExistence type="predicted"/>
<reference evidence="1 2" key="1">
    <citation type="submission" date="2015-09" db="EMBL/GenBank/DDBJ databases">
        <title>Trachymyrmex cornetzi WGS genome.</title>
        <authorList>
            <person name="Nygaard S."/>
            <person name="Hu H."/>
            <person name="Boomsma J."/>
            <person name="Zhang G."/>
        </authorList>
    </citation>
    <scope>NUCLEOTIDE SEQUENCE [LARGE SCALE GENOMIC DNA]</scope>
    <source>
        <strain evidence="1">Tcor2-1</strain>
        <tissue evidence="1">Whole body</tissue>
    </source>
</reference>
<dbReference type="EMBL" id="KQ978949">
    <property type="protein sequence ID" value="KYN27371.1"/>
    <property type="molecule type" value="Genomic_DNA"/>
</dbReference>
<keyword evidence="2" id="KW-1185">Reference proteome</keyword>
<sequence length="106" mass="12260">MKDIAHRGLDSSAAGLRERGIPKRHPALYGTRVRIYAVSFSRLGARARNIDLREQRLPFLLSKMQNRSGQPAYSSTRVMLERGIANLRPRFYDLRFMAIECIVRDR</sequence>
<accession>A0A151JM22</accession>
<organism evidence="1 2">
    <name type="scientific">Trachymyrmex cornetzi</name>
    <dbReference type="NCBI Taxonomy" id="471704"/>
    <lineage>
        <taxon>Eukaryota</taxon>
        <taxon>Metazoa</taxon>
        <taxon>Ecdysozoa</taxon>
        <taxon>Arthropoda</taxon>
        <taxon>Hexapoda</taxon>
        <taxon>Insecta</taxon>
        <taxon>Pterygota</taxon>
        <taxon>Neoptera</taxon>
        <taxon>Endopterygota</taxon>
        <taxon>Hymenoptera</taxon>
        <taxon>Apocrita</taxon>
        <taxon>Aculeata</taxon>
        <taxon>Formicoidea</taxon>
        <taxon>Formicidae</taxon>
        <taxon>Myrmicinae</taxon>
        <taxon>Trachymyrmex</taxon>
    </lineage>
</organism>
<name>A0A151JM22_9HYME</name>
<evidence type="ECO:0000313" key="1">
    <source>
        <dbReference type="EMBL" id="KYN27371.1"/>
    </source>
</evidence>
<gene>
    <name evidence="1" type="ORF">ALC57_03238</name>
</gene>
<evidence type="ECO:0000313" key="2">
    <source>
        <dbReference type="Proteomes" id="UP000078492"/>
    </source>
</evidence>
<dbReference type="AlphaFoldDB" id="A0A151JM22"/>
<protein>
    <submittedName>
        <fullName evidence="1">Uncharacterized protein</fullName>
    </submittedName>
</protein>
<dbReference type="Proteomes" id="UP000078492">
    <property type="component" value="Unassembled WGS sequence"/>
</dbReference>